<proteinExistence type="predicted"/>
<accession>A0A1N7SQE7</accession>
<evidence type="ECO:0000313" key="1">
    <source>
        <dbReference type="EMBL" id="SIT49530.1"/>
    </source>
</evidence>
<dbReference type="AlphaFoldDB" id="A0A1N7SQE7"/>
<keyword evidence="2" id="KW-1185">Reference proteome</keyword>
<dbReference type="Proteomes" id="UP000187012">
    <property type="component" value="Unassembled WGS sequence"/>
</dbReference>
<protein>
    <submittedName>
        <fullName evidence="1">Uncharacterized protein</fullName>
    </submittedName>
</protein>
<name>A0A1N7SQE7_9BURK</name>
<dbReference type="EMBL" id="CYGX02000145">
    <property type="protein sequence ID" value="SIT49530.1"/>
    <property type="molecule type" value="Genomic_DNA"/>
</dbReference>
<reference evidence="1 2" key="1">
    <citation type="submission" date="2016-12" db="EMBL/GenBank/DDBJ databases">
        <authorList>
            <person name="Song W.-J."/>
            <person name="Kurnit D.M."/>
        </authorList>
    </citation>
    <scope>NUCLEOTIDE SEQUENCE [LARGE SCALE GENOMIC DNA]</scope>
    <source>
        <strain evidence="1 2">STM7296</strain>
    </source>
</reference>
<dbReference type="AntiFam" id="ANF00014">
    <property type="entry name" value="tRNA translation"/>
</dbReference>
<evidence type="ECO:0000313" key="2">
    <source>
        <dbReference type="Proteomes" id="UP000187012"/>
    </source>
</evidence>
<gene>
    <name evidence="1" type="ORF">BN2475_1450015</name>
</gene>
<sequence>MESACNEHEKYGRQCRGITDRTVDESGTAFVYVTDALVGSIGFEPTTPTMSRWCSNQLSYEPLEARIIETRRVQHKP</sequence>
<organism evidence="1 2">
    <name type="scientific">Paraburkholderia ribeironis</name>
    <dbReference type="NCBI Taxonomy" id="1247936"/>
    <lineage>
        <taxon>Bacteria</taxon>
        <taxon>Pseudomonadati</taxon>
        <taxon>Pseudomonadota</taxon>
        <taxon>Betaproteobacteria</taxon>
        <taxon>Burkholderiales</taxon>
        <taxon>Burkholderiaceae</taxon>
        <taxon>Paraburkholderia</taxon>
    </lineage>
</organism>